<protein>
    <submittedName>
        <fullName evidence="1">Uncharacterized protein</fullName>
    </submittedName>
</protein>
<gene>
    <name evidence="1" type="ORF">EGYM00392_LOCUS46035</name>
</gene>
<organism evidence="1">
    <name type="scientific">Eutreptiella gymnastica</name>
    <dbReference type="NCBI Taxonomy" id="73025"/>
    <lineage>
        <taxon>Eukaryota</taxon>
        <taxon>Discoba</taxon>
        <taxon>Euglenozoa</taxon>
        <taxon>Euglenida</taxon>
        <taxon>Spirocuta</taxon>
        <taxon>Euglenophyceae</taxon>
        <taxon>Eutreptiales</taxon>
        <taxon>Eutreptiaceae</taxon>
        <taxon>Eutreptiella</taxon>
    </lineage>
</organism>
<accession>A0A7S1NQP4</accession>
<name>A0A7S1NQP4_9EUGL</name>
<sequence length="124" mass="13768">MVTQCQLEPKSGVAGPWDGQKSQTGPCWQLNDLFWTPQMLRFSNTAKGCCFHKFVLQVNFAGRLVCCEILPDPCIGVVRPCVAVPNLPTFRMNALLGEMLDFSDRSLVMGLQNCAIIETTYPVL</sequence>
<proteinExistence type="predicted"/>
<dbReference type="EMBL" id="HBGA01124714">
    <property type="protein sequence ID" value="CAD9034882.1"/>
    <property type="molecule type" value="Transcribed_RNA"/>
</dbReference>
<reference evidence="1" key="1">
    <citation type="submission" date="2021-01" db="EMBL/GenBank/DDBJ databases">
        <authorList>
            <person name="Corre E."/>
            <person name="Pelletier E."/>
            <person name="Niang G."/>
            <person name="Scheremetjew M."/>
            <person name="Finn R."/>
            <person name="Kale V."/>
            <person name="Holt S."/>
            <person name="Cochrane G."/>
            <person name="Meng A."/>
            <person name="Brown T."/>
            <person name="Cohen L."/>
        </authorList>
    </citation>
    <scope>NUCLEOTIDE SEQUENCE</scope>
    <source>
        <strain evidence="1">NIES-381</strain>
    </source>
</reference>
<evidence type="ECO:0000313" key="1">
    <source>
        <dbReference type="EMBL" id="CAD9034882.1"/>
    </source>
</evidence>
<dbReference type="AlphaFoldDB" id="A0A7S1NQP4"/>